<evidence type="ECO:0000256" key="3">
    <source>
        <dbReference type="ARBA" id="ARBA00022741"/>
    </source>
</evidence>
<accession>A0A0L0T8C7</accession>
<dbReference type="SUPFAM" id="SSF56059">
    <property type="entry name" value="Glutathione synthetase ATP-binding domain-like"/>
    <property type="match status" value="1"/>
</dbReference>
<proteinExistence type="inferred from homology"/>
<dbReference type="PANTHER" id="PTHR12241">
    <property type="entry name" value="TUBULIN POLYGLUTAMYLASE"/>
    <property type="match status" value="1"/>
</dbReference>
<dbReference type="Gene3D" id="3.30.470.20">
    <property type="entry name" value="ATP-grasp fold, B domain"/>
    <property type="match status" value="1"/>
</dbReference>
<evidence type="ECO:0000313" key="8">
    <source>
        <dbReference type="Proteomes" id="UP000054350"/>
    </source>
</evidence>
<dbReference type="GO" id="GO:0005524">
    <property type="term" value="F:ATP binding"/>
    <property type="evidence" value="ECO:0007669"/>
    <property type="project" value="UniProtKB-KW"/>
</dbReference>
<dbReference type="Pfam" id="PF03133">
    <property type="entry name" value="TTL"/>
    <property type="match status" value="1"/>
</dbReference>
<feature type="region of interest" description="Disordered" evidence="6">
    <location>
        <begin position="429"/>
        <end position="459"/>
    </location>
</feature>
<dbReference type="OMA" id="NDITMHL"/>
<dbReference type="GO" id="GO:0036064">
    <property type="term" value="C:ciliary basal body"/>
    <property type="evidence" value="ECO:0007669"/>
    <property type="project" value="TreeGrafter"/>
</dbReference>
<evidence type="ECO:0000256" key="2">
    <source>
        <dbReference type="ARBA" id="ARBA00022598"/>
    </source>
</evidence>
<protein>
    <recommendedName>
        <fullName evidence="5">Tubulin--tyrosine ligase-like protein 9</fullName>
    </recommendedName>
</protein>
<sequence>MISSSSSVILRRSDATAGADADQPRVIRFRTSLRNTVCDVMKDRPGWRETESETEWDFFWCDIHWLHEFYDGLYLREDQRINHFKNHYELTRKDLLVKNMKRMMKETAKAPVRHGGGKDVAEHYDLIATSYALPQEHALFSEEFKRHPGTVWIMKPVGKAQGRGIFLINKMSQINGWRKDPRLMARGENGEPVDGPEAYIVQRYIERPYLIGGKKFDIRAYALVTCWNPLTVHIHRHAFCRFSNTQFSMDAKDISNMYIHATNVAIQKTAPNYDGSKGCKWLIRNLKLFLASKHGEDAVLALFNQIEELMIRALVSVAKIMINDKHCFELYGYDVLIDQDLRPWLLEINASPSLTAETQWDYDLKYGLLNDMFDVVDMERKCPPPSEAGPRTCVGGFDLVYYDGPVAHANASVYETMLGAYHPIKPAPRKFGKKRRPPATTAAESMDLTNLTGSTTCTP</sequence>
<dbReference type="VEuPathDB" id="FungiDB:AMAG_15224"/>
<keyword evidence="2" id="KW-0436">Ligase</keyword>
<keyword evidence="3" id="KW-0547">Nucleotide-binding</keyword>
<comment type="similarity">
    <text evidence="1">Belongs to the tubulin--tyrosine ligase family.</text>
</comment>
<reference evidence="8" key="2">
    <citation type="submission" date="2009-11" db="EMBL/GenBank/DDBJ databases">
        <title>The Genome Sequence of Allomyces macrogynus strain ATCC 38327.</title>
        <authorList>
            <consortium name="The Broad Institute Genome Sequencing Platform"/>
            <person name="Russ C."/>
            <person name="Cuomo C."/>
            <person name="Shea T."/>
            <person name="Young S.K."/>
            <person name="Zeng Q."/>
            <person name="Koehrsen M."/>
            <person name="Haas B."/>
            <person name="Borodovsky M."/>
            <person name="Guigo R."/>
            <person name="Alvarado L."/>
            <person name="Berlin A."/>
            <person name="Borenstein D."/>
            <person name="Chen Z."/>
            <person name="Engels R."/>
            <person name="Freedman E."/>
            <person name="Gellesch M."/>
            <person name="Goldberg J."/>
            <person name="Griggs A."/>
            <person name="Gujja S."/>
            <person name="Heiman D."/>
            <person name="Hepburn T."/>
            <person name="Howarth C."/>
            <person name="Jen D."/>
            <person name="Larson L."/>
            <person name="Lewis B."/>
            <person name="Mehta T."/>
            <person name="Park D."/>
            <person name="Pearson M."/>
            <person name="Roberts A."/>
            <person name="Saif S."/>
            <person name="Shenoy N."/>
            <person name="Sisk P."/>
            <person name="Stolte C."/>
            <person name="Sykes S."/>
            <person name="Walk T."/>
            <person name="White J."/>
            <person name="Yandava C."/>
            <person name="Burger G."/>
            <person name="Gray M.W."/>
            <person name="Holland P.W.H."/>
            <person name="King N."/>
            <person name="Lang F.B.F."/>
            <person name="Roger A.J."/>
            <person name="Ruiz-Trillo I."/>
            <person name="Lander E."/>
            <person name="Nusbaum C."/>
        </authorList>
    </citation>
    <scope>NUCLEOTIDE SEQUENCE [LARGE SCALE GENOMIC DNA]</scope>
    <source>
        <strain evidence="8">ATCC 38327</strain>
    </source>
</reference>
<name>A0A0L0T8C7_ALLM3</name>
<reference evidence="7 8" key="1">
    <citation type="submission" date="2009-11" db="EMBL/GenBank/DDBJ databases">
        <title>Annotation of Allomyces macrogynus ATCC 38327.</title>
        <authorList>
            <consortium name="The Broad Institute Genome Sequencing Platform"/>
            <person name="Russ C."/>
            <person name="Cuomo C."/>
            <person name="Burger G."/>
            <person name="Gray M.W."/>
            <person name="Holland P.W.H."/>
            <person name="King N."/>
            <person name="Lang F.B.F."/>
            <person name="Roger A.J."/>
            <person name="Ruiz-Trillo I."/>
            <person name="Young S.K."/>
            <person name="Zeng Q."/>
            <person name="Gargeya S."/>
            <person name="Fitzgerald M."/>
            <person name="Haas B."/>
            <person name="Abouelleil A."/>
            <person name="Alvarado L."/>
            <person name="Arachchi H.M."/>
            <person name="Berlin A."/>
            <person name="Chapman S.B."/>
            <person name="Gearin G."/>
            <person name="Goldberg J."/>
            <person name="Griggs A."/>
            <person name="Gujja S."/>
            <person name="Hansen M."/>
            <person name="Heiman D."/>
            <person name="Howarth C."/>
            <person name="Larimer J."/>
            <person name="Lui A."/>
            <person name="MacDonald P.J.P."/>
            <person name="McCowen C."/>
            <person name="Montmayeur A."/>
            <person name="Murphy C."/>
            <person name="Neiman D."/>
            <person name="Pearson M."/>
            <person name="Priest M."/>
            <person name="Roberts A."/>
            <person name="Saif S."/>
            <person name="Shea T."/>
            <person name="Sisk P."/>
            <person name="Stolte C."/>
            <person name="Sykes S."/>
            <person name="Wortman J."/>
            <person name="Nusbaum C."/>
            <person name="Birren B."/>
        </authorList>
    </citation>
    <scope>NUCLEOTIDE SEQUENCE [LARGE SCALE GENOMIC DNA]</scope>
    <source>
        <strain evidence="7 8">ATCC 38327</strain>
    </source>
</reference>
<evidence type="ECO:0000256" key="6">
    <source>
        <dbReference type="SAM" id="MobiDB-lite"/>
    </source>
</evidence>
<dbReference type="OrthoDB" id="202825at2759"/>
<dbReference type="GO" id="GO:0015631">
    <property type="term" value="F:tubulin binding"/>
    <property type="evidence" value="ECO:0007669"/>
    <property type="project" value="TreeGrafter"/>
</dbReference>
<dbReference type="AlphaFoldDB" id="A0A0L0T8C7"/>
<dbReference type="GO" id="GO:0000226">
    <property type="term" value="P:microtubule cytoskeleton organization"/>
    <property type="evidence" value="ECO:0007669"/>
    <property type="project" value="TreeGrafter"/>
</dbReference>
<keyword evidence="8" id="KW-1185">Reference proteome</keyword>
<dbReference type="InterPro" id="IPR004344">
    <property type="entry name" value="TTL/TTLL_fam"/>
</dbReference>
<gene>
    <name evidence="7" type="ORF">AMAG_15224</name>
</gene>
<organism evidence="7 8">
    <name type="scientific">Allomyces macrogynus (strain ATCC 38327)</name>
    <name type="common">Allomyces javanicus var. macrogynus</name>
    <dbReference type="NCBI Taxonomy" id="578462"/>
    <lineage>
        <taxon>Eukaryota</taxon>
        <taxon>Fungi</taxon>
        <taxon>Fungi incertae sedis</taxon>
        <taxon>Blastocladiomycota</taxon>
        <taxon>Blastocladiomycetes</taxon>
        <taxon>Blastocladiales</taxon>
        <taxon>Blastocladiaceae</taxon>
        <taxon>Allomyces</taxon>
    </lineage>
</organism>
<dbReference type="eggNOG" id="KOG2157">
    <property type="taxonomic scope" value="Eukaryota"/>
</dbReference>
<dbReference type="Proteomes" id="UP000054350">
    <property type="component" value="Unassembled WGS sequence"/>
</dbReference>
<dbReference type="PANTHER" id="PTHR12241:SF39">
    <property type="entry name" value="TUBULIN POLYGLUTAMYLASE TTLL9-RELATED"/>
    <property type="match status" value="1"/>
</dbReference>
<dbReference type="EMBL" id="GG745369">
    <property type="protein sequence ID" value="KNE70960.1"/>
    <property type="molecule type" value="Genomic_DNA"/>
</dbReference>
<evidence type="ECO:0000313" key="7">
    <source>
        <dbReference type="EMBL" id="KNE70960.1"/>
    </source>
</evidence>
<dbReference type="STRING" id="578462.A0A0L0T8C7"/>
<keyword evidence="4" id="KW-0067">ATP-binding</keyword>
<evidence type="ECO:0000256" key="4">
    <source>
        <dbReference type="ARBA" id="ARBA00022840"/>
    </source>
</evidence>
<dbReference type="GO" id="GO:0070740">
    <property type="term" value="F:tubulin-glutamic acid ligase activity"/>
    <property type="evidence" value="ECO:0007669"/>
    <property type="project" value="TreeGrafter"/>
</dbReference>
<evidence type="ECO:0000256" key="5">
    <source>
        <dbReference type="ARBA" id="ARBA00030445"/>
    </source>
</evidence>
<evidence type="ECO:0000256" key="1">
    <source>
        <dbReference type="ARBA" id="ARBA00006820"/>
    </source>
</evidence>
<feature type="compositionally biased region" description="Polar residues" evidence="6">
    <location>
        <begin position="447"/>
        <end position="459"/>
    </location>
</feature>
<dbReference type="PROSITE" id="PS51221">
    <property type="entry name" value="TTL"/>
    <property type="match status" value="1"/>
</dbReference>